<dbReference type="PANTHER" id="PTHR36845">
    <property type="entry name" value="HYDROLASE, PUTATIVE (AFU_ORTHOLOGUE AFUA_7G05090)-RELATED"/>
    <property type="match status" value="1"/>
</dbReference>
<evidence type="ECO:0008006" key="6">
    <source>
        <dbReference type="Google" id="ProtNLM"/>
    </source>
</evidence>
<organism evidence="4 5">
    <name type="scientific">Zalerion maritima</name>
    <dbReference type="NCBI Taxonomy" id="339359"/>
    <lineage>
        <taxon>Eukaryota</taxon>
        <taxon>Fungi</taxon>
        <taxon>Dikarya</taxon>
        <taxon>Ascomycota</taxon>
        <taxon>Pezizomycotina</taxon>
        <taxon>Sordariomycetes</taxon>
        <taxon>Lulworthiomycetidae</taxon>
        <taxon>Lulworthiales</taxon>
        <taxon>Lulworthiaceae</taxon>
        <taxon>Zalerion</taxon>
    </lineage>
</organism>
<dbReference type="Proteomes" id="UP001201980">
    <property type="component" value="Unassembled WGS sequence"/>
</dbReference>
<feature type="compositionally biased region" description="Polar residues" evidence="3">
    <location>
        <begin position="117"/>
        <end position="128"/>
    </location>
</feature>
<dbReference type="GO" id="GO:0052757">
    <property type="term" value="F:chondroitin hydrolase activity"/>
    <property type="evidence" value="ECO:0007669"/>
    <property type="project" value="TreeGrafter"/>
</dbReference>
<comment type="caution">
    <text evidence="4">The sequence shown here is derived from an EMBL/GenBank/DDBJ whole genome shotgun (WGS) entry which is preliminary data.</text>
</comment>
<protein>
    <recommendedName>
        <fullName evidence="6">Unsaturated glucuronyl hydrolase</fullName>
    </recommendedName>
</protein>
<proteinExistence type="inferred from homology"/>
<dbReference type="GO" id="GO:0000272">
    <property type="term" value="P:polysaccharide catabolic process"/>
    <property type="evidence" value="ECO:0007669"/>
    <property type="project" value="TreeGrafter"/>
</dbReference>
<accession>A0AAD5RVC6</accession>
<evidence type="ECO:0000313" key="5">
    <source>
        <dbReference type="Proteomes" id="UP001201980"/>
    </source>
</evidence>
<evidence type="ECO:0000256" key="2">
    <source>
        <dbReference type="ARBA" id="ARBA00038358"/>
    </source>
</evidence>
<dbReference type="PANTHER" id="PTHR36845:SF1">
    <property type="entry name" value="HYDROLASE, PUTATIVE (AFU_ORTHOLOGUE AFUA_7G05090)-RELATED"/>
    <property type="match status" value="1"/>
</dbReference>
<dbReference type="AlphaFoldDB" id="A0AAD5RVC6"/>
<dbReference type="Gene3D" id="1.50.10.10">
    <property type="match status" value="1"/>
</dbReference>
<dbReference type="SUPFAM" id="SSF48208">
    <property type="entry name" value="Six-hairpin glycosidases"/>
    <property type="match status" value="1"/>
</dbReference>
<gene>
    <name evidence="4" type="ORF">MKZ38_008871</name>
</gene>
<evidence type="ECO:0000256" key="3">
    <source>
        <dbReference type="SAM" id="MobiDB-lite"/>
    </source>
</evidence>
<dbReference type="InterPro" id="IPR052369">
    <property type="entry name" value="UG_Glycosaminoglycan_Hydrolase"/>
</dbReference>
<reference evidence="4" key="1">
    <citation type="submission" date="2022-07" db="EMBL/GenBank/DDBJ databases">
        <title>Draft genome sequence of Zalerion maritima ATCC 34329, a (micro)plastics degrading marine fungus.</title>
        <authorList>
            <person name="Paco A."/>
            <person name="Goncalves M.F.M."/>
            <person name="Rocha-Santos T.A.P."/>
            <person name="Alves A."/>
        </authorList>
    </citation>
    <scope>NUCLEOTIDE SEQUENCE</scope>
    <source>
        <strain evidence="4">ATCC 34329</strain>
    </source>
</reference>
<keyword evidence="1" id="KW-0378">Hydrolase</keyword>
<feature type="compositionally biased region" description="Low complexity" evidence="3">
    <location>
        <begin position="8"/>
        <end position="18"/>
    </location>
</feature>
<sequence length="618" mass="65662">MDNRKETQSSMTWSSSTSAPPPQQGPADILELFDQNVVAKILRTAIKGLEDGNNPPTAYPEYVPQTGPERGRYHLREASFWTCGFFPGSIYALVERLTLYPGSISISLPGRHSLAATASSEGSRSNGPSDAPGATTAGAVCPNGINASDSRSHDGPRNANLQALLSQLSSLGECWTLPLYESASRTDTHDMGFMIQPSLRRRWELFNHAPSLSAVITAAQSLYSRYDPRVGAIRSWDVLMQDGVRIDDMEEDFLVIVDSMCNLDLLFYAAAYLGDDRPGSAGGNAADGPELREAAVRHAKVVKYTLLREEKRPSSSPSSASSAPSASSATVPGSTPFYSSAHVANFHPPTASLKSLRTAQGYSPASTWARGQAWGILGFSQTYAWTKDPEFLDAAAGMAEYFIHRLESAPSSVDVERVVAPASASASASASAAAAAQTQAPPRKRPSGGEAKEAAGKAEAARKCGRLVPLWDFDAPLTFTSPPSSSSSSSAPSSPLRDCSAGVIAANGMLVLSSALSGLGRHSHAARYLDYALRIVEDTIAFSLAEEKAVLKSGGGGAGEDGFGVVDANEGSTFEAILKNATANHNAKDYKRYWDHGLVYADYYLIEFGNRLLKMGLA</sequence>
<keyword evidence="5" id="KW-1185">Reference proteome</keyword>
<evidence type="ECO:0000256" key="1">
    <source>
        <dbReference type="ARBA" id="ARBA00022801"/>
    </source>
</evidence>
<feature type="region of interest" description="Disordered" evidence="3">
    <location>
        <begin position="117"/>
        <end position="156"/>
    </location>
</feature>
<dbReference type="InterPro" id="IPR008928">
    <property type="entry name" value="6-hairpin_glycosidase_sf"/>
</dbReference>
<name>A0AAD5RVC6_9PEZI</name>
<dbReference type="EMBL" id="JAKWBI020000063">
    <property type="protein sequence ID" value="KAJ2904060.1"/>
    <property type="molecule type" value="Genomic_DNA"/>
</dbReference>
<dbReference type="InterPro" id="IPR012341">
    <property type="entry name" value="6hp_glycosidase-like_sf"/>
</dbReference>
<evidence type="ECO:0000313" key="4">
    <source>
        <dbReference type="EMBL" id="KAJ2904060.1"/>
    </source>
</evidence>
<feature type="region of interest" description="Disordered" evidence="3">
    <location>
        <begin position="1"/>
        <end position="27"/>
    </location>
</feature>
<feature type="region of interest" description="Disordered" evidence="3">
    <location>
        <begin position="433"/>
        <end position="458"/>
    </location>
</feature>
<comment type="similarity">
    <text evidence="2">Belongs to the glycosyl hydrolase 88 family.</text>
</comment>